<comment type="caution">
    <text evidence="1">The sequence shown here is derived from an EMBL/GenBank/DDBJ whole genome shotgun (WGS) entry which is preliminary data.</text>
</comment>
<reference evidence="1 2" key="1">
    <citation type="submission" date="2024-03" db="EMBL/GenBank/DDBJ databases">
        <title>Novel species of the genus Variovorax.</title>
        <authorList>
            <person name="Liu Q."/>
            <person name="Xin Y.-H."/>
        </authorList>
    </citation>
    <scope>NUCLEOTIDE SEQUENCE [LARGE SCALE GENOMIC DNA]</scope>
    <source>
        <strain evidence="1 2">KACC 18901</strain>
    </source>
</reference>
<evidence type="ECO:0000313" key="1">
    <source>
        <dbReference type="EMBL" id="MEJ8859511.1"/>
    </source>
</evidence>
<protein>
    <submittedName>
        <fullName evidence="1">Uncharacterized protein</fullName>
    </submittedName>
</protein>
<proteinExistence type="predicted"/>
<dbReference type="EMBL" id="JBBKZS010000030">
    <property type="protein sequence ID" value="MEJ8859511.1"/>
    <property type="molecule type" value="Genomic_DNA"/>
</dbReference>
<sequence>MSDALDLLSAHVRPDTTYLPLKDDHSRRWHVCTARGEFEILATGVKWYDTRAQLGGGGAIDLAMHLLGLSFVDAVKHLVSKEGRHGPDHS</sequence>
<name>A0ABU8XI37_9BURK</name>
<organism evidence="1 2">
    <name type="scientific">Variovorax robiniae</name>
    <dbReference type="NCBI Taxonomy" id="1836199"/>
    <lineage>
        <taxon>Bacteria</taxon>
        <taxon>Pseudomonadati</taxon>
        <taxon>Pseudomonadota</taxon>
        <taxon>Betaproteobacteria</taxon>
        <taxon>Burkholderiales</taxon>
        <taxon>Comamonadaceae</taxon>
        <taxon>Variovorax</taxon>
    </lineage>
</organism>
<dbReference type="Proteomes" id="UP001367030">
    <property type="component" value="Unassembled WGS sequence"/>
</dbReference>
<accession>A0ABU8XI37</accession>
<keyword evidence="2" id="KW-1185">Reference proteome</keyword>
<dbReference type="SUPFAM" id="SSF57783">
    <property type="entry name" value="Zinc beta-ribbon"/>
    <property type="match status" value="1"/>
</dbReference>
<gene>
    <name evidence="1" type="ORF">WKW79_33450</name>
</gene>
<evidence type="ECO:0000313" key="2">
    <source>
        <dbReference type="Proteomes" id="UP001367030"/>
    </source>
</evidence>
<dbReference type="RefSeq" id="WP_340339549.1">
    <property type="nucleotide sequence ID" value="NZ_JBBKZS010000030.1"/>
</dbReference>